<proteinExistence type="predicted"/>
<dbReference type="Pfam" id="PF04542">
    <property type="entry name" value="Sigma70_r2"/>
    <property type="match status" value="1"/>
</dbReference>
<evidence type="ECO:0000313" key="3">
    <source>
        <dbReference type="Proteomes" id="UP001596203"/>
    </source>
</evidence>
<dbReference type="EMBL" id="JBHSPR010000044">
    <property type="protein sequence ID" value="MFC6021520.1"/>
    <property type="molecule type" value="Genomic_DNA"/>
</dbReference>
<dbReference type="RefSeq" id="WP_377429792.1">
    <property type="nucleotide sequence ID" value="NZ_JBHSPR010000044.1"/>
</dbReference>
<organism evidence="2 3">
    <name type="scientific">Plantactinospora solaniradicis</name>
    <dbReference type="NCBI Taxonomy" id="1723736"/>
    <lineage>
        <taxon>Bacteria</taxon>
        <taxon>Bacillati</taxon>
        <taxon>Actinomycetota</taxon>
        <taxon>Actinomycetes</taxon>
        <taxon>Micromonosporales</taxon>
        <taxon>Micromonosporaceae</taxon>
        <taxon>Plantactinospora</taxon>
    </lineage>
</organism>
<feature type="domain" description="RNA polymerase sigma-70 region 2" evidence="1">
    <location>
        <begin position="14"/>
        <end position="76"/>
    </location>
</feature>
<sequence>MTFAEAIEGQPTEWVKWFAKRISPSSIDPEDLISEGIYGMWVAFEQRQAEGANLSSYLIQAARWQILRVLDRRKWTGQEKTRAPRGINSTGIIHPDEVEQFYPSDIMSEWDEVATDDGLERSDIADVRAEIRGAVAAIPNDNHRDKLFRKFWLDESVPLSGNWWRDPKFGARARLQESLSHLRSVDD</sequence>
<dbReference type="Gene3D" id="1.10.1740.10">
    <property type="match status" value="1"/>
</dbReference>
<gene>
    <name evidence="2" type="ORF">ACFP2T_35795</name>
</gene>
<evidence type="ECO:0000313" key="2">
    <source>
        <dbReference type="EMBL" id="MFC6021520.1"/>
    </source>
</evidence>
<name>A0ABW1KIF4_9ACTN</name>
<protein>
    <submittedName>
        <fullName evidence="2">Sigma factor</fullName>
    </submittedName>
</protein>
<accession>A0ABW1KIF4</accession>
<evidence type="ECO:0000259" key="1">
    <source>
        <dbReference type="Pfam" id="PF04542"/>
    </source>
</evidence>
<dbReference type="Proteomes" id="UP001596203">
    <property type="component" value="Unassembled WGS sequence"/>
</dbReference>
<dbReference type="InterPro" id="IPR007627">
    <property type="entry name" value="RNA_pol_sigma70_r2"/>
</dbReference>
<keyword evidence="3" id="KW-1185">Reference proteome</keyword>
<reference evidence="3" key="1">
    <citation type="journal article" date="2019" name="Int. J. Syst. Evol. Microbiol.">
        <title>The Global Catalogue of Microorganisms (GCM) 10K type strain sequencing project: providing services to taxonomists for standard genome sequencing and annotation.</title>
        <authorList>
            <consortium name="The Broad Institute Genomics Platform"/>
            <consortium name="The Broad Institute Genome Sequencing Center for Infectious Disease"/>
            <person name="Wu L."/>
            <person name="Ma J."/>
        </authorList>
    </citation>
    <scope>NUCLEOTIDE SEQUENCE [LARGE SCALE GENOMIC DNA]</scope>
    <source>
        <strain evidence="3">ZS-35-S2</strain>
    </source>
</reference>
<dbReference type="InterPro" id="IPR013325">
    <property type="entry name" value="RNA_pol_sigma_r2"/>
</dbReference>
<dbReference type="SUPFAM" id="SSF88946">
    <property type="entry name" value="Sigma2 domain of RNA polymerase sigma factors"/>
    <property type="match status" value="1"/>
</dbReference>
<comment type="caution">
    <text evidence="2">The sequence shown here is derived from an EMBL/GenBank/DDBJ whole genome shotgun (WGS) entry which is preliminary data.</text>
</comment>